<dbReference type="Proteomes" id="UP000033841">
    <property type="component" value="Unassembled WGS sequence"/>
</dbReference>
<feature type="domain" description="Peptidase S9 prolyl oligopeptidase catalytic" evidence="2">
    <location>
        <begin position="183"/>
        <end position="336"/>
    </location>
</feature>
<dbReference type="Gene3D" id="3.40.50.1820">
    <property type="entry name" value="alpha/beta hydrolase"/>
    <property type="match status" value="1"/>
</dbReference>
<proteinExistence type="predicted"/>
<protein>
    <submittedName>
        <fullName evidence="3">Peptidase S9 prolyl oligopeptidase active site domain protein</fullName>
    </submittedName>
</protein>
<dbReference type="PANTHER" id="PTHR22946">
    <property type="entry name" value="DIENELACTONE HYDROLASE DOMAIN-CONTAINING PROTEIN-RELATED"/>
    <property type="match status" value="1"/>
</dbReference>
<comment type="caution">
    <text evidence="3">The sequence shown here is derived from an EMBL/GenBank/DDBJ whole genome shotgun (WGS) entry which is preliminary data.</text>
</comment>
<accession>A0A0G0LS76</accession>
<evidence type="ECO:0000313" key="4">
    <source>
        <dbReference type="Proteomes" id="UP000033841"/>
    </source>
</evidence>
<dbReference type="SUPFAM" id="SSF53474">
    <property type="entry name" value="alpha/beta-Hydrolases"/>
    <property type="match status" value="1"/>
</dbReference>
<dbReference type="GO" id="GO:0052689">
    <property type="term" value="F:carboxylic ester hydrolase activity"/>
    <property type="evidence" value="ECO:0007669"/>
    <property type="project" value="UniProtKB-ARBA"/>
</dbReference>
<dbReference type="PANTHER" id="PTHR22946:SF9">
    <property type="entry name" value="POLYKETIDE TRANSFERASE AF380"/>
    <property type="match status" value="1"/>
</dbReference>
<dbReference type="InterPro" id="IPR029058">
    <property type="entry name" value="AB_hydrolase_fold"/>
</dbReference>
<name>A0A0G0LS76_9BACT</name>
<evidence type="ECO:0000259" key="2">
    <source>
        <dbReference type="Pfam" id="PF00326"/>
    </source>
</evidence>
<evidence type="ECO:0000313" key="3">
    <source>
        <dbReference type="EMBL" id="KKQ90825.1"/>
    </source>
</evidence>
<organism evidence="3 4">
    <name type="scientific">Candidatus Shapirobacteria bacterium GW2011_GWE1_38_92</name>
    <dbReference type="NCBI Taxonomy" id="1618489"/>
    <lineage>
        <taxon>Bacteria</taxon>
        <taxon>Candidatus Shapironibacteriota</taxon>
    </lineage>
</organism>
<dbReference type="InterPro" id="IPR050261">
    <property type="entry name" value="FrsA_esterase"/>
</dbReference>
<dbReference type="InterPro" id="IPR001375">
    <property type="entry name" value="Peptidase_S9_cat"/>
</dbReference>
<dbReference type="GO" id="GO:0006508">
    <property type="term" value="P:proteolysis"/>
    <property type="evidence" value="ECO:0007669"/>
    <property type="project" value="InterPro"/>
</dbReference>
<dbReference type="Pfam" id="PF00326">
    <property type="entry name" value="Peptidase_S9"/>
    <property type="match status" value="1"/>
</dbReference>
<reference evidence="3 4" key="1">
    <citation type="journal article" date="2015" name="Nature">
        <title>rRNA introns, odd ribosomes, and small enigmatic genomes across a large radiation of phyla.</title>
        <authorList>
            <person name="Brown C.T."/>
            <person name="Hug L.A."/>
            <person name="Thomas B.C."/>
            <person name="Sharon I."/>
            <person name="Castelle C.J."/>
            <person name="Singh A."/>
            <person name="Wilkins M.J."/>
            <person name="Williams K.H."/>
            <person name="Banfield J.F."/>
        </authorList>
    </citation>
    <scope>NUCLEOTIDE SEQUENCE [LARGE SCALE GENOMIC DNA]</scope>
</reference>
<dbReference type="AlphaFoldDB" id="A0A0G0LS76"/>
<keyword evidence="1" id="KW-0378">Hydrolase</keyword>
<sequence>MQKKWLLFGALAVGILASGGWWYVEYGIGWINPRAKNKIEISRDLAKYDFDSLRKRLPMVSEIEILGPIEAVEDRRKSMGLKYENIFSTREISFVSNGKKISGMINYYPERSSLSPVVIMIRGYAEPVGYYPGSGTWRVADRLADMGIMTVSLDFLGYANSEIGSTDVLEARFEKVPAVLDLIASVKNLPFVDSERIGIWAHSNGGQIALSVLEVTGANYPTSLWAPMTNPFPQSVYETLEEGSMVKEILDEFGKHYDYRRYAFENYYAWINAPVMIHQGTADEWCEVEWQEEVVNGLKEVGKDADLYIYEGDDHNFSKNWEEVVARDLGFFERWF</sequence>
<evidence type="ECO:0000256" key="1">
    <source>
        <dbReference type="ARBA" id="ARBA00022801"/>
    </source>
</evidence>
<gene>
    <name evidence="3" type="ORF">UT14_C0028G0015</name>
</gene>
<dbReference type="GO" id="GO:0008236">
    <property type="term" value="F:serine-type peptidase activity"/>
    <property type="evidence" value="ECO:0007669"/>
    <property type="project" value="InterPro"/>
</dbReference>
<dbReference type="EMBL" id="LBVR01000028">
    <property type="protein sequence ID" value="KKQ90825.1"/>
    <property type="molecule type" value="Genomic_DNA"/>
</dbReference>